<feature type="transmembrane region" description="Helical" evidence="6">
    <location>
        <begin position="624"/>
        <end position="643"/>
    </location>
</feature>
<dbReference type="Pfam" id="PF03176">
    <property type="entry name" value="MMPL"/>
    <property type="match status" value="2"/>
</dbReference>
<gene>
    <name evidence="8" type="ORF">FAES_4804</name>
</gene>
<evidence type="ECO:0000256" key="1">
    <source>
        <dbReference type="ARBA" id="ARBA00004651"/>
    </source>
</evidence>
<dbReference type="AlphaFoldDB" id="I0KFA0"/>
<dbReference type="KEGG" id="fae:FAES_4804"/>
<dbReference type="Proteomes" id="UP000011058">
    <property type="component" value="Chromosome"/>
</dbReference>
<evidence type="ECO:0000256" key="3">
    <source>
        <dbReference type="ARBA" id="ARBA00022692"/>
    </source>
</evidence>
<accession>I0KFA0</accession>
<dbReference type="PANTHER" id="PTHR33406">
    <property type="entry name" value="MEMBRANE PROTEIN MJ1562-RELATED"/>
    <property type="match status" value="1"/>
</dbReference>
<feature type="transmembrane region" description="Helical" evidence="6">
    <location>
        <begin position="726"/>
        <end position="745"/>
    </location>
</feature>
<dbReference type="RefSeq" id="WP_015333902.1">
    <property type="nucleotide sequence ID" value="NC_020054.1"/>
</dbReference>
<keyword evidence="9" id="KW-1185">Reference proteome</keyword>
<dbReference type="HOGENOM" id="CLU_008861_1_0_10"/>
<feature type="transmembrane region" description="Helical" evidence="6">
    <location>
        <begin position="650"/>
        <end position="672"/>
    </location>
</feature>
<evidence type="ECO:0000313" key="9">
    <source>
        <dbReference type="Proteomes" id="UP000011058"/>
    </source>
</evidence>
<feature type="transmembrane region" description="Helical" evidence="6">
    <location>
        <begin position="220"/>
        <end position="239"/>
    </location>
</feature>
<feature type="transmembrane region" description="Helical" evidence="6">
    <location>
        <begin position="317"/>
        <end position="337"/>
    </location>
</feature>
<feature type="domain" description="SSD" evidence="7">
    <location>
        <begin position="248"/>
        <end position="371"/>
    </location>
</feature>
<dbReference type="GO" id="GO:0005886">
    <property type="term" value="C:plasma membrane"/>
    <property type="evidence" value="ECO:0007669"/>
    <property type="project" value="UniProtKB-SubCell"/>
</dbReference>
<feature type="transmembrane region" description="Helical" evidence="6">
    <location>
        <begin position="246"/>
        <end position="270"/>
    </location>
</feature>
<dbReference type="OrthoDB" id="9805018at2"/>
<dbReference type="SUPFAM" id="SSF82866">
    <property type="entry name" value="Multidrug efflux transporter AcrB transmembrane domain"/>
    <property type="match status" value="2"/>
</dbReference>
<dbReference type="STRING" id="1166018.FAES_4804"/>
<dbReference type="InterPro" id="IPR050545">
    <property type="entry name" value="Mycobact_MmpL"/>
</dbReference>
<name>I0KFA0_9BACT</name>
<dbReference type="PATRIC" id="fig|1166018.3.peg.1774"/>
<evidence type="ECO:0000256" key="2">
    <source>
        <dbReference type="ARBA" id="ARBA00022475"/>
    </source>
</evidence>
<dbReference type="PROSITE" id="PS50156">
    <property type="entry name" value="SSD"/>
    <property type="match status" value="2"/>
</dbReference>
<dbReference type="PANTHER" id="PTHR33406:SF12">
    <property type="entry name" value="BLR2997 PROTEIN"/>
    <property type="match status" value="1"/>
</dbReference>
<reference evidence="8 9" key="1">
    <citation type="journal article" date="2012" name="J. Bacteriol.">
        <title>Genome Sequence of Fibrella aestuarina BUZ 2T, a Filamentous Marine Bacterium.</title>
        <authorList>
            <person name="Filippini M."/>
            <person name="Qi W."/>
            <person name="Blom J."/>
            <person name="Goesmann A."/>
            <person name="Smits T.H."/>
            <person name="Bagheri H.C."/>
        </authorList>
    </citation>
    <scope>NUCLEOTIDE SEQUENCE [LARGE SCALE GENOMIC DNA]</scope>
    <source>
        <strain evidence="9">BUZ 2T</strain>
    </source>
</reference>
<keyword evidence="2" id="KW-1003">Cell membrane</keyword>
<keyword evidence="4 6" id="KW-1133">Transmembrane helix</keyword>
<proteinExistence type="predicted"/>
<feature type="transmembrane region" description="Helical" evidence="6">
    <location>
        <begin position="751"/>
        <end position="775"/>
    </location>
</feature>
<feature type="transmembrane region" description="Helical" evidence="6">
    <location>
        <begin position="678"/>
        <end position="697"/>
    </location>
</feature>
<dbReference type="InterPro" id="IPR000731">
    <property type="entry name" value="SSD"/>
</dbReference>
<dbReference type="EMBL" id="HE796683">
    <property type="protein sequence ID" value="CCH02803.1"/>
    <property type="molecule type" value="Genomic_DNA"/>
</dbReference>
<evidence type="ECO:0000256" key="6">
    <source>
        <dbReference type="SAM" id="Phobius"/>
    </source>
</evidence>
<evidence type="ECO:0000259" key="7">
    <source>
        <dbReference type="PROSITE" id="PS50156"/>
    </source>
</evidence>
<dbReference type="Gene3D" id="1.20.1640.10">
    <property type="entry name" value="Multidrug efflux transporter AcrB transmembrane domain"/>
    <property type="match status" value="2"/>
</dbReference>
<evidence type="ECO:0000256" key="4">
    <source>
        <dbReference type="ARBA" id="ARBA00022989"/>
    </source>
</evidence>
<dbReference type="eggNOG" id="COG1033">
    <property type="taxonomic scope" value="Bacteria"/>
</dbReference>
<comment type="subcellular location">
    <subcellularLocation>
        <location evidence="1">Cell membrane</location>
        <topology evidence="1">Multi-pass membrane protein</topology>
    </subcellularLocation>
</comment>
<feature type="transmembrane region" description="Helical" evidence="6">
    <location>
        <begin position="404"/>
        <end position="424"/>
    </location>
</feature>
<feature type="transmembrane region" description="Helical" evidence="6">
    <location>
        <begin position="349"/>
        <end position="372"/>
    </location>
</feature>
<dbReference type="InterPro" id="IPR004869">
    <property type="entry name" value="MMPL_dom"/>
</dbReference>
<evidence type="ECO:0000256" key="5">
    <source>
        <dbReference type="ARBA" id="ARBA00023136"/>
    </source>
</evidence>
<evidence type="ECO:0000313" key="8">
    <source>
        <dbReference type="EMBL" id="CCH02803.1"/>
    </source>
</evidence>
<keyword evidence="5 6" id="KW-0472">Membrane</keyword>
<keyword evidence="3 6" id="KW-0812">Transmembrane</keyword>
<sequence length="789" mass="87884">MIWSRIAAFILSNRLVLLILVAVGTVFMGYHAAQVKLSYEFAKILPVTDPDYKQYQAFKERFGEDGNIMVVGVETDSMYQLPFLRDWQQLNRQIKQIDGIRDVVSNTGLYTIRLNDSTDRFQLQPVAKELPTTQAEADSLRATLGRLPFYQGLVTDSSGRAHLMAVSFDQKKLNTKGRIATVRQVEQLVDAFGERHHTTVHLSGLPYIRTEFTAKVSRELGLFMGLAFLVTASILFIFFRSASVVGISMAVVAVGVVWALGYLVLLGYSITILSGLIPPILIVIGVPNAIFLLNRYHDELNKGLPQREALSVAIAKVGETTFFANVTTSIGFFVFYFTASPFLLEFGLIAALGIMTTFATSLILIPVVFSYLNVPSEKHRSHLDSPLVTRFLVWVDGLVHRRRAAVYLFVGVCVVAGLVGMSLIRATGYMVDDLPKNDPIYTDLKYFEKTYKGVLPFEVSIDAGRPGRVLTPPTLNKIRQLQREFGQHPELARPLSVVEAVKFFYQAYRGGDPRYYLLPPALEMAKLQRYTSQLSTGTKRTGSVSLASYVDTSRRYTRVSFQVADIGSTRLRALIDQLQPRADSIFNFDRETGRWVDSADRYAVNITGNSVTFTRGNEYLLRNLAESTLLAIGLVSVILIILLRDVRLSLTAIVPSIVPLIVTAGLMGYFHINLKPSTILIFSIAFGLSSDGTIYFITKYRDELRDKSVDVAEAISRTIRQTGVSMVYTAFILFAGFAIFTASTFQGTVSLGILVSITLLMGMTSNLILLPAFLMTVYNRRQRKKVTVS</sequence>
<feature type="domain" description="SSD" evidence="7">
    <location>
        <begin position="648"/>
        <end position="776"/>
    </location>
</feature>
<feature type="transmembrane region" description="Helical" evidence="6">
    <location>
        <begin position="276"/>
        <end position="296"/>
    </location>
</feature>
<organism evidence="8 9">
    <name type="scientific">Fibrella aestuarina BUZ 2</name>
    <dbReference type="NCBI Taxonomy" id="1166018"/>
    <lineage>
        <taxon>Bacteria</taxon>
        <taxon>Pseudomonadati</taxon>
        <taxon>Bacteroidota</taxon>
        <taxon>Cytophagia</taxon>
        <taxon>Cytophagales</taxon>
        <taxon>Spirosomataceae</taxon>
        <taxon>Fibrella</taxon>
    </lineage>
</organism>
<protein>
    <submittedName>
        <fullName evidence="8">Patched family protein</fullName>
    </submittedName>
</protein>